<dbReference type="Gene3D" id="3.40.50.150">
    <property type="entry name" value="Vaccinia Virus protein VP39"/>
    <property type="match status" value="1"/>
</dbReference>
<dbReference type="InterPro" id="IPR029063">
    <property type="entry name" value="SAM-dependent_MTases_sf"/>
</dbReference>
<evidence type="ECO:0000313" key="3">
    <source>
        <dbReference type="Proteomes" id="UP001620408"/>
    </source>
</evidence>
<organism evidence="2 3">
    <name type="scientific">Dyella koreensis</name>
    <dbReference type="NCBI Taxonomy" id="311235"/>
    <lineage>
        <taxon>Bacteria</taxon>
        <taxon>Pseudomonadati</taxon>
        <taxon>Pseudomonadota</taxon>
        <taxon>Gammaproteobacteria</taxon>
        <taxon>Lysobacterales</taxon>
        <taxon>Rhodanobacteraceae</taxon>
        <taxon>Dyella</taxon>
    </lineage>
</organism>
<accession>A0ABW8K882</accession>
<evidence type="ECO:0000313" key="2">
    <source>
        <dbReference type="EMBL" id="MFK2919108.1"/>
    </source>
</evidence>
<keyword evidence="3" id="KW-1185">Reference proteome</keyword>
<dbReference type="GO" id="GO:0008168">
    <property type="term" value="F:methyltransferase activity"/>
    <property type="evidence" value="ECO:0007669"/>
    <property type="project" value="UniProtKB-KW"/>
</dbReference>
<reference evidence="2 3" key="1">
    <citation type="submission" date="2020-10" db="EMBL/GenBank/DDBJ databases">
        <title>Phylogeny of dyella-like bacteria.</title>
        <authorList>
            <person name="Fu J."/>
        </authorList>
    </citation>
    <scope>NUCLEOTIDE SEQUENCE [LARGE SCALE GENOMIC DNA]</scope>
    <source>
        <strain evidence="2 3">BB4</strain>
    </source>
</reference>
<evidence type="ECO:0000259" key="1">
    <source>
        <dbReference type="Pfam" id="PF08242"/>
    </source>
</evidence>
<dbReference type="Proteomes" id="UP001620408">
    <property type="component" value="Unassembled WGS sequence"/>
</dbReference>
<feature type="domain" description="Methyltransferase type 12" evidence="1">
    <location>
        <begin position="126"/>
        <end position="227"/>
    </location>
</feature>
<protein>
    <submittedName>
        <fullName evidence="2">Class I SAM-dependent methyltransferase</fullName>
    </submittedName>
</protein>
<keyword evidence="2" id="KW-0489">Methyltransferase</keyword>
<dbReference type="EMBL" id="JADIKD010000012">
    <property type="protein sequence ID" value="MFK2919108.1"/>
    <property type="molecule type" value="Genomic_DNA"/>
</dbReference>
<keyword evidence="2" id="KW-0808">Transferase</keyword>
<sequence length="333" mass="36511">MRLQKPDCFQRRRNALSNSCVNAWDRPKGDFPLNNAISNELTESFAAIAQGDTGRAQKLLEAATAQGSLLARALADLLGSGEHGTVYDQPAAFEAFIRGGDNMPLYAAVSAALAHLYDAFAVNTLLDVGCGDGMALIPALAQTGHIPSRVDLVEPSPALLSHATGQLASSARLQQNHIRTWPLTAQAFCDALEPSMQWDLAQASFSLQNLPPSEREQTLRRLRPHLRRLALIEFDVPPLVYDTEAYFISLAQRYERALRAYHDDALLIAGGFLAPMLLGQVRQTTKPSNWEQPISAWVEELQRAGYTVLRTEKLFDYSWSPAVLMLAEPGASA</sequence>
<proteinExistence type="predicted"/>
<dbReference type="InterPro" id="IPR013217">
    <property type="entry name" value="Methyltransf_12"/>
</dbReference>
<gene>
    <name evidence="2" type="ORF">ISS97_17695</name>
</gene>
<dbReference type="Pfam" id="PF08242">
    <property type="entry name" value="Methyltransf_12"/>
    <property type="match status" value="1"/>
</dbReference>
<dbReference type="SUPFAM" id="SSF53335">
    <property type="entry name" value="S-adenosyl-L-methionine-dependent methyltransferases"/>
    <property type="match status" value="1"/>
</dbReference>
<name>A0ABW8K882_9GAMM</name>
<dbReference type="GO" id="GO:0032259">
    <property type="term" value="P:methylation"/>
    <property type="evidence" value="ECO:0007669"/>
    <property type="project" value="UniProtKB-KW"/>
</dbReference>
<comment type="caution">
    <text evidence="2">The sequence shown here is derived from an EMBL/GenBank/DDBJ whole genome shotgun (WGS) entry which is preliminary data.</text>
</comment>